<organism evidence="1 2">
    <name type="scientific">Pseudonocardia alaniniphila</name>
    <dbReference type="NCBI Taxonomy" id="75291"/>
    <lineage>
        <taxon>Bacteria</taxon>
        <taxon>Bacillati</taxon>
        <taxon>Actinomycetota</taxon>
        <taxon>Actinomycetes</taxon>
        <taxon>Pseudonocardiales</taxon>
        <taxon>Pseudonocardiaceae</taxon>
        <taxon>Pseudonocardia</taxon>
    </lineage>
</organism>
<accession>A0ABS9TQF5</accession>
<dbReference type="InterPro" id="IPR011051">
    <property type="entry name" value="RmlC_Cupin_sf"/>
</dbReference>
<dbReference type="RefSeq" id="WP_241041574.1">
    <property type="nucleotide sequence ID" value="NZ_JAKXMK010000036.1"/>
</dbReference>
<comment type="caution">
    <text evidence="1">The sequence shown here is derived from an EMBL/GenBank/DDBJ whole genome shotgun (WGS) entry which is preliminary data.</text>
</comment>
<evidence type="ECO:0008006" key="3">
    <source>
        <dbReference type="Google" id="ProtNLM"/>
    </source>
</evidence>
<dbReference type="EMBL" id="JAKXMK010000036">
    <property type="protein sequence ID" value="MCH6170767.1"/>
    <property type="molecule type" value="Genomic_DNA"/>
</dbReference>
<reference evidence="1 2" key="1">
    <citation type="submission" date="2022-03" db="EMBL/GenBank/DDBJ databases">
        <title>Pseudonocardia alaer sp. nov., a novel actinomycete isolated from reed forest soil.</title>
        <authorList>
            <person name="Wang L."/>
        </authorList>
    </citation>
    <scope>NUCLEOTIDE SEQUENCE [LARGE SCALE GENOMIC DNA]</scope>
    <source>
        <strain evidence="1 2">Y-16303</strain>
    </source>
</reference>
<evidence type="ECO:0000313" key="1">
    <source>
        <dbReference type="EMBL" id="MCH6170767.1"/>
    </source>
</evidence>
<sequence length="225" mass="24437">MTELLAGRAADATLLRAALTAVLDDTPALAAWLSSFDDEERAARCAARSYWHPNGFAKLVLHATPDFRIRLHVWPEGTSRRGEPNPHSHRWDFASSVLCGDGLASAEYEESTDGAPFHRHRYTGGGIDAVLISEVPTGLTVTDERTIARHESYNVTTDVIHTIEPLGTSLVATLLVQGPPKLDSTLVYCAPGQQADQQGIPISSDDVRKLVRDILNTPDGPGRHL</sequence>
<dbReference type="SUPFAM" id="SSF51182">
    <property type="entry name" value="RmlC-like cupins"/>
    <property type="match status" value="1"/>
</dbReference>
<proteinExistence type="predicted"/>
<name>A0ABS9TQF5_9PSEU</name>
<dbReference type="Proteomes" id="UP001299970">
    <property type="component" value="Unassembled WGS sequence"/>
</dbReference>
<gene>
    <name evidence="1" type="ORF">MMF94_34110</name>
</gene>
<evidence type="ECO:0000313" key="2">
    <source>
        <dbReference type="Proteomes" id="UP001299970"/>
    </source>
</evidence>
<keyword evidence="2" id="KW-1185">Reference proteome</keyword>
<protein>
    <recommendedName>
        <fullName evidence="3">Cysteine dioxygenase type I</fullName>
    </recommendedName>
</protein>